<evidence type="ECO:0000313" key="1">
    <source>
        <dbReference type="EMBL" id="WDR06400.1"/>
    </source>
</evidence>
<evidence type="ECO:0000313" key="2">
    <source>
        <dbReference type="Proteomes" id="UP001222118"/>
    </source>
</evidence>
<dbReference type="InterPro" id="IPR053745">
    <property type="entry name" value="Viral_Tail_Comp_sf"/>
</dbReference>
<accession>A0ABY7YZF6</accession>
<dbReference type="EMBL" id="CP118247">
    <property type="protein sequence ID" value="WDR06400.1"/>
    <property type="molecule type" value="Genomic_DNA"/>
</dbReference>
<sequence length="135" mass="14412">MMHPIAAVQTQLVAALAADATLAGLLGSDAVFDAPPKHKTAPYVVIARHDVLAHDTDLMAANEHRLLLHVWASQASRSAVLAIVEAMVATLLAVDLSDSDWRVTLAEHLRTDTDIDPKSGQARAAVSFRLFSEPA</sequence>
<reference evidence="1 2" key="1">
    <citation type="submission" date="2023-02" db="EMBL/GenBank/DDBJ databases">
        <title>Devosia chondri sp. nov., isolated from the phycosphere of marine algae.</title>
        <authorList>
            <person name="Kim J.M."/>
            <person name="Lee J.K."/>
            <person name="Choi B.J."/>
            <person name="Bayburt H."/>
            <person name="Jeon C.O."/>
        </authorList>
    </citation>
    <scope>NUCLEOTIDE SEQUENCE [LARGE SCALE GENOMIC DNA]</scope>
    <source>
        <strain evidence="1 2">G2-5</strain>
    </source>
</reference>
<gene>
    <name evidence="1" type="ORF">PSQ90_02720</name>
</gene>
<dbReference type="Gene3D" id="3.30.2000.30">
    <property type="match status" value="1"/>
</dbReference>
<dbReference type="InterPro" id="IPR021508">
    <property type="entry name" value="Gp17-like"/>
</dbReference>
<keyword evidence="2" id="KW-1185">Reference proteome</keyword>
<proteinExistence type="predicted"/>
<name>A0ABY7YZF6_9HYPH</name>
<protein>
    <submittedName>
        <fullName evidence="1">DUF3168 domain-containing protein</fullName>
    </submittedName>
</protein>
<organism evidence="1 2">
    <name type="scientific">Devosia rhodophyticola</name>
    <dbReference type="NCBI Taxonomy" id="3026423"/>
    <lineage>
        <taxon>Bacteria</taxon>
        <taxon>Pseudomonadati</taxon>
        <taxon>Pseudomonadota</taxon>
        <taxon>Alphaproteobacteria</taxon>
        <taxon>Hyphomicrobiales</taxon>
        <taxon>Devosiaceae</taxon>
        <taxon>Devosia</taxon>
    </lineage>
</organism>
<dbReference type="Proteomes" id="UP001222118">
    <property type="component" value="Chromosome"/>
</dbReference>
<dbReference type="RefSeq" id="WP_282211914.1">
    <property type="nucleotide sequence ID" value="NZ_CP118247.1"/>
</dbReference>
<dbReference type="Pfam" id="PF11367">
    <property type="entry name" value="Tail_completion_gp17"/>
    <property type="match status" value="1"/>
</dbReference>